<feature type="region of interest" description="Disordered" evidence="1">
    <location>
        <begin position="13"/>
        <end position="71"/>
    </location>
</feature>
<protein>
    <submittedName>
        <fullName evidence="2">Uncharacterized protein</fullName>
    </submittedName>
</protein>
<feature type="region of interest" description="Disordered" evidence="1">
    <location>
        <begin position="123"/>
        <end position="154"/>
    </location>
</feature>
<accession>A0AAD4Y0T2</accession>
<organism evidence="2 3">
    <name type="scientific">Ovis ammon polii</name>
    <dbReference type="NCBI Taxonomy" id="230172"/>
    <lineage>
        <taxon>Eukaryota</taxon>
        <taxon>Metazoa</taxon>
        <taxon>Chordata</taxon>
        <taxon>Craniata</taxon>
        <taxon>Vertebrata</taxon>
        <taxon>Euteleostomi</taxon>
        <taxon>Mammalia</taxon>
        <taxon>Eutheria</taxon>
        <taxon>Laurasiatheria</taxon>
        <taxon>Artiodactyla</taxon>
        <taxon>Ruminantia</taxon>
        <taxon>Pecora</taxon>
        <taxon>Bovidae</taxon>
        <taxon>Caprinae</taxon>
        <taxon>Ovis</taxon>
    </lineage>
</organism>
<sequence length="154" mass="15981">MIGECFWSHCSGDGGEGRHMGRHSSARTQGWELSPGGVKSLPQSTLSKAPGGGPPDTEALSGGRRVGGPLPPARTLFPALGAALSPVDYARGKADSLRHTETLDGYAAYITPPSNIKAYDRHAKQLGSKPECQDSRAGMPLLVTESPDSTLGAA</sequence>
<gene>
    <name evidence="2" type="ORF">MG293_019287</name>
</gene>
<comment type="caution">
    <text evidence="2">The sequence shown here is derived from an EMBL/GenBank/DDBJ whole genome shotgun (WGS) entry which is preliminary data.</text>
</comment>
<dbReference type="Proteomes" id="UP001214576">
    <property type="component" value="Unassembled WGS sequence"/>
</dbReference>
<name>A0AAD4Y0T2_OVIAM</name>
<dbReference type="AlphaFoldDB" id="A0AAD4Y0T2"/>
<reference evidence="2" key="1">
    <citation type="submission" date="2022-03" db="EMBL/GenBank/DDBJ databases">
        <title>Genomic analyses of argali, domestic sheep and their hybrids provide insights into chromosomal evolution, heterosis and genetic basis of agronomic traits.</title>
        <authorList>
            <person name="Li M."/>
        </authorList>
    </citation>
    <scope>NUCLEOTIDE SEQUENCE</scope>
    <source>
        <strain evidence="2">CAU-MHL-2022a</strain>
        <tissue evidence="2">Skin</tissue>
    </source>
</reference>
<proteinExistence type="predicted"/>
<evidence type="ECO:0000256" key="1">
    <source>
        <dbReference type="SAM" id="MobiDB-lite"/>
    </source>
</evidence>
<dbReference type="EMBL" id="JAKZEL010000025">
    <property type="protein sequence ID" value="KAI4530398.1"/>
    <property type="molecule type" value="Genomic_DNA"/>
</dbReference>
<keyword evidence="3" id="KW-1185">Reference proteome</keyword>
<evidence type="ECO:0000313" key="2">
    <source>
        <dbReference type="EMBL" id="KAI4530398.1"/>
    </source>
</evidence>
<evidence type="ECO:0000313" key="3">
    <source>
        <dbReference type="Proteomes" id="UP001214576"/>
    </source>
</evidence>